<dbReference type="AlphaFoldDB" id="A0A9W7F2E3"/>
<dbReference type="Pfam" id="PF04073">
    <property type="entry name" value="tRNA_edit"/>
    <property type="match status" value="1"/>
</dbReference>
<dbReference type="EMBL" id="BRXW01000031">
    <property type="protein sequence ID" value="GMI01120.1"/>
    <property type="molecule type" value="Genomic_DNA"/>
</dbReference>
<dbReference type="PANTHER" id="PTHR30411">
    <property type="entry name" value="CYTOPLASMIC PROTEIN"/>
    <property type="match status" value="1"/>
</dbReference>
<dbReference type="OrthoDB" id="204865at2759"/>
<dbReference type="GO" id="GO:0002161">
    <property type="term" value="F:aminoacyl-tRNA deacylase activity"/>
    <property type="evidence" value="ECO:0007669"/>
    <property type="project" value="InterPro"/>
</dbReference>
<comment type="caution">
    <text evidence="2">The sequence shown here is derived from an EMBL/GenBank/DDBJ whole genome shotgun (WGS) entry which is preliminary data.</text>
</comment>
<evidence type="ECO:0000313" key="2">
    <source>
        <dbReference type="EMBL" id="GMI01120.1"/>
    </source>
</evidence>
<sequence>MSLTKNFTLRFSDIASTRHISFQTVANVIDSTLQSSDLVPSYRWHGGGLTPDTCTWRGTEMSRTSASFCVSQSIKILPSTSPNLAHRLMELSKTDQTTHPSLKSTVSLRSFGSSSLNWDSILSFEGDVLAKAVRTWVRVCGVTLKPLEFSSGEKEVLESLIDPLEGLDDLINRVNSMPRVIEHETDIRSRARLRINGQHTNFGNHVDHAQLLEMSLLGCEAKNERPTFAKINYMMPGNIGDDVEVVGSGNGEGRVVDVRKEGAVLCRTVFSDIEEFNYSLLTDTPVSEDDNNGSVSSRLMLKLKNADFETLKHEETKSSEESAKVRQKLGWFNCSSKLGLKSMLLNLGKGRGYVLAVLEGDKKIDLKKLRRILENGKIKFASEGDVNEVTGGCEIGGVPPFGSLFNGEVKTLVDEGVLKNEFCYFNAADKTVSVKMRVKEWVEAEKPEVHDFAQAQV</sequence>
<dbReference type="SUPFAM" id="SSF55826">
    <property type="entry name" value="YbaK/ProRS associated domain"/>
    <property type="match status" value="1"/>
</dbReference>
<proteinExistence type="predicted"/>
<dbReference type="Proteomes" id="UP001165122">
    <property type="component" value="Unassembled WGS sequence"/>
</dbReference>
<dbReference type="Gene3D" id="3.90.960.10">
    <property type="entry name" value="YbaK/aminoacyl-tRNA synthetase-associated domain"/>
    <property type="match status" value="1"/>
</dbReference>
<reference evidence="3" key="1">
    <citation type="journal article" date="2023" name="Commun. Biol.">
        <title>Genome analysis of Parmales, the sister group of diatoms, reveals the evolutionary specialization of diatoms from phago-mixotrophs to photoautotrophs.</title>
        <authorList>
            <person name="Ban H."/>
            <person name="Sato S."/>
            <person name="Yoshikawa S."/>
            <person name="Yamada K."/>
            <person name="Nakamura Y."/>
            <person name="Ichinomiya M."/>
            <person name="Sato N."/>
            <person name="Blanc-Mathieu R."/>
            <person name="Endo H."/>
            <person name="Kuwata A."/>
            <person name="Ogata H."/>
        </authorList>
    </citation>
    <scope>NUCLEOTIDE SEQUENCE [LARGE SCALE GENOMIC DNA]</scope>
    <source>
        <strain evidence="3">NIES 3700</strain>
    </source>
</reference>
<evidence type="ECO:0000313" key="3">
    <source>
        <dbReference type="Proteomes" id="UP001165122"/>
    </source>
</evidence>
<name>A0A9W7F2E3_9STRA</name>
<accession>A0A9W7F2E3</accession>
<dbReference type="InterPro" id="IPR007214">
    <property type="entry name" value="YbaK/aa-tRNA-synth-assoc-dom"/>
</dbReference>
<keyword evidence="3" id="KW-1185">Reference proteome</keyword>
<dbReference type="InterPro" id="IPR036754">
    <property type="entry name" value="YbaK/aa-tRNA-synt-asso_dom_sf"/>
</dbReference>
<dbReference type="PANTHER" id="PTHR30411:SF9">
    <property type="entry name" value="MULTIFUNCTIONAL SER_THR-TRNA DEACYLASE PROXP-Y"/>
    <property type="match status" value="1"/>
</dbReference>
<feature type="domain" description="YbaK/aminoacyl-tRNA synthetase-associated" evidence="1">
    <location>
        <begin position="313"/>
        <end position="442"/>
    </location>
</feature>
<protein>
    <recommendedName>
        <fullName evidence="1">YbaK/aminoacyl-tRNA synthetase-associated domain-containing protein</fullName>
    </recommendedName>
</protein>
<organism evidence="2 3">
    <name type="scientific">Triparma laevis f. longispina</name>
    <dbReference type="NCBI Taxonomy" id="1714387"/>
    <lineage>
        <taxon>Eukaryota</taxon>
        <taxon>Sar</taxon>
        <taxon>Stramenopiles</taxon>
        <taxon>Ochrophyta</taxon>
        <taxon>Bolidophyceae</taxon>
        <taxon>Parmales</taxon>
        <taxon>Triparmaceae</taxon>
        <taxon>Triparma</taxon>
    </lineage>
</organism>
<evidence type="ECO:0000259" key="1">
    <source>
        <dbReference type="Pfam" id="PF04073"/>
    </source>
</evidence>
<gene>
    <name evidence="2" type="ORF">TrLO_g3830</name>
</gene>